<feature type="chain" id="PRO_5008744598" description="Lipoprotein" evidence="2">
    <location>
        <begin position="21"/>
        <end position="225"/>
    </location>
</feature>
<evidence type="ECO:0000256" key="1">
    <source>
        <dbReference type="SAM" id="MobiDB-lite"/>
    </source>
</evidence>
<feature type="compositionally biased region" description="Low complexity" evidence="1">
    <location>
        <begin position="52"/>
        <end position="73"/>
    </location>
</feature>
<keyword evidence="4" id="KW-1185">Reference proteome</keyword>
<proteinExistence type="predicted"/>
<keyword evidence="2" id="KW-0732">Signal</keyword>
<gene>
    <name evidence="3" type="ORF">GA0074694_0481</name>
</gene>
<dbReference type="PROSITE" id="PS51257">
    <property type="entry name" value="PROKAR_LIPOPROTEIN"/>
    <property type="match status" value="1"/>
</dbReference>
<evidence type="ECO:0008006" key="5">
    <source>
        <dbReference type="Google" id="ProtNLM"/>
    </source>
</evidence>
<reference evidence="4" key="1">
    <citation type="submission" date="2016-06" db="EMBL/GenBank/DDBJ databases">
        <authorList>
            <person name="Varghese N."/>
        </authorList>
    </citation>
    <scope>NUCLEOTIDE SEQUENCE [LARGE SCALE GENOMIC DNA]</scope>
    <source>
        <strain evidence="4">DSM 46123</strain>
    </source>
</reference>
<organism evidence="3 4">
    <name type="scientific">Micromonospora inyonensis</name>
    <dbReference type="NCBI Taxonomy" id="47866"/>
    <lineage>
        <taxon>Bacteria</taxon>
        <taxon>Bacillati</taxon>
        <taxon>Actinomycetota</taxon>
        <taxon>Actinomycetes</taxon>
        <taxon>Micromonosporales</taxon>
        <taxon>Micromonosporaceae</taxon>
        <taxon>Micromonospora</taxon>
    </lineage>
</organism>
<evidence type="ECO:0000313" key="3">
    <source>
        <dbReference type="EMBL" id="SCL13785.1"/>
    </source>
</evidence>
<sequence>MRKTLLPLLAVTLFTGLACGFGGETGSSSGTKGADRATSAPQPDDDNDAVDATPAAGPSSTPSTSSKPPTQAKPLTCKQLETARLGSAAQPYNGYRDPIPLLDGLWSGEDGVVVQLQWPCAIGELTGDGAADAVVPVLMDGGGTGKFWQLAMFRNVDGRPAYLTMVDIGDRTPIEKVTISAGRARVEFLKRPDDPSSTVDVVRRTSVYQLDGNSLVEIGYFDDPA</sequence>
<feature type="signal peptide" evidence="2">
    <location>
        <begin position="1"/>
        <end position="20"/>
    </location>
</feature>
<evidence type="ECO:0000313" key="4">
    <source>
        <dbReference type="Proteomes" id="UP000198906"/>
    </source>
</evidence>
<dbReference type="RefSeq" id="WP_091451716.1">
    <property type="nucleotide sequence ID" value="NZ_FMHU01000001.1"/>
</dbReference>
<dbReference type="AlphaFoldDB" id="A0A1C6R9J6"/>
<dbReference type="Proteomes" id="UP000198906">
    <property type="component" value="Unassembled WGS sequence"/>
</dbReference>
<dbReference type="EMBL" id="FMHU01000001">
    <property type="protein sequence ID" value="SCL13785.1"/>
    <property type="molecule type" value="Genomic_DNA"/>
</dbReference>
<accession>A0A1C6R9J6</accession>
<protein>
    <recommendedName>
        <fullName evidence="5">Lipoprotein</fullName>
    </recommendedName>
</protein>
<feature type="region of interest" description="Disordered" evidence="1">
    <location>
        <begin position="24"/>
        <end position="73"/>
    </location>
</feature>
<evidence type="ECO:0000256" key="2">
    <source>
        <dbReference type="SAM" id="SignalP"/>
    </source>
</evidence>
<name>A0A1C6R9J6_9ACTN</name>